<feature type="region of interest" description="Disordered" evidence="1">
    <location>
        <begin position="140"/>
        <end position="253"/>
    </location>
</feature>
<organism evidence="4 5">
    <name type="scientific">Oryzias latipes</name>
    <name type="common">Japanese rice fish</name>
    <name type="synonym">Japanese killifish</name>
    <dbReference type="NCBI Taxonomy" id="8090"/>
    <lineage>
        <taxon>Eukaryota</taxon>
        <taxon>Metazoa</taxon>
        <taxon>Chordata</taxon>
        <taxon>Craniata</taxon>
        <taxon>Vertebrata</taxon>
        <taxon>Euteleostomi</taxon>
        <taxon>Actinopterygii</taxon>
        <taxon>Neopterygii</taxon>
        <taxon>Teleostei</taxon>
        <taxon>Neoteleostei</taxon>
        <taxon>Acanthomorphata</taxon>
        <taxon>Ovalentaria</taxon>
        <taxon>Atherinomorphae</taxon>
        <taxon>Beloniformes</taxon>
        <taxon>Adrianichthyidae</taxon>
        <taxon>Oryziinae</taxon>
        <taxon>Oryzias</taxon>
    </lineage>
</organism>
<reference evidence="4" key="3">
    <citation type="submission" date="2025-08" db="UniProtKB">
        <authorList>
            <consortium name="Ensembl"/>
        </authorList>
    </citation>
    <scope>IDENTIFICATION</scope>
    <source>
        <strain evidence="4">HNI</strain>
    </source>
</reference>
<reference key="1">
    <citation type="journal article" date="2007" name="Nature">
        <title>The medaka draft genome and insights into vertebrate genome evolution.</title>
        <authorList>
            <person name="Kasahara M."/>
            <person name="Naruse K."/>
            <person name="Sasaki S."/>
            <person name="Nakatani Y."/>
            <person name="Qu W."/>
            <person name="Ahsan B."/>
            <person name="Yamada T."/>
            <person name="Nagayasu Y."/>
            <person name="Doi K."/>
            <person name="Kasai Y."/>
            <person name="Jindo T."/>
            <person name="Kobayashi D."/>
            <person name="Shimada A."/>
            <person name="Toyoda A."/>
            <person name="Kuroki Y."/>
            <person name="Fujiyama A."/>
            <person name="Sasaki T."/>
            <person name="Shimizu A."/>
            <person name="Asakawa S."/>
            <person name="Shimizu N."/>
            <person name="Hashimoto S."/>
            <person name="Yang J."/>
            <person name="Lee Y."/>
            <person name="Matsushima K."/>
            <person name="Sugano S."/>
            <person name="Sakaizumi M."/>
            <person name="Narita T."/>
            <person name="Ohishi K."/>
            <person name="Haga S."/>
            <person name="Ohta F."/>
            <person name="Nomoto H."/>
            <person name="Nogata K."/>
            <person name="Morishita T."/>
            <person name="Endo T."/>
            <person name="Shin-I T."/>
            <person name="Takeda H."/>
            <person name="Morishita S."/>
            <person name="Kohara Y."/>
        </authorList>
    </citation>
    <scope>NUCLEOTIDE SEQUENCE [LARGE SCALE GENOMIC DNA]</scope>
    <source>
        <strain>Hd-rR</strain>
    </source>
</reference>
<reference evidence="4 5" key="2">
    <citation type="submission" date="2017-04" db="EMBL/GenBank/DDBJ databases">
        <title>CpG methylation of centromeres and impact of large insertions on vertebrate speciation.</title>
        <authorList>
            <person name="Ichikawa K."/>
            <person name="Yoshimura J."/>
            <person name="Morishita S."/>
        </authorList>
    </citation>
    <scope>NUCLEOTIDE SEQUENCE</scope>
    <source>
        <strain evidence="4 5">HNI</strain>
    </source>
</reference>
<dbReference type="PANTHER" id="PTHR21585:SF0">
    <property type="entry name" value="ARMADILLO-LIKE HELICAL DOMAIN-CONTAINING PROTEIN 4"/>
    <property type="match status" value="1"/>
</dbReference>
<dbReference type="AlphaFoldDB" id="A0A3P9KHW7"/>
<evidence type="ECO:0000313" key="4">
    <source>
        <dbReference type="Ensembl" id="ENSORLP00020008031.1"/>
    </source>
</evidence>
<dbReference type="InterPro" id="IPR031524">
    <property type="entry name" value="ARMH4"/>
</dbReference>
<accession>A0A3P9KHW7</accession>
<feature type="compositionally biased region" description="Acidic residues" evidence="1">
    <location>
        <begin position="350"/>
        <end position="367"/>
    </location>
</feature>
<protein>
    <recommendedName>
        <fullName evidence="6">Armadillo-like helical domain-containing protein 4</fullName>
    </recommendedName>
</protein>
<evidence type="ECO:0000256" key="1">
    <source>
        <dbReference type="SAM" id="MobiDB-lite"/>
    </source>
</evidence>
<evidence type="ECO:0000256" key="2">
    <source>
        <dbReference type="SAM" id="Phobius"/>
    </source>
</evidence>
<proteinExistence type="predicted"/>
<evidence type="ECO:0000256" key="3">
    <source>
        <dbReference type="SAM" id="SignalP"/>
    </source>
</evidence>
<feature type="region of interest" description="Disordered" evidence="1">
    <location>
        <begin position="296"/>
        <end position="332"/>
    </location>
</feature>
<feature type="transmembrane region" description="Helical" evidence="2">
    <location>
        <begin position="413"/>
        <end position="438"/>
    </location>
</feature>
<keyword evidence="2" id="KW-0472">Membrane</keyword>
<dbReference type="Ensembl" id="ENSORLT00020001878.1">
    <property type="protein sequence ID" value="ENSORLP00020008031.1"/>
    <property type="gene ID" value="ENSORLG00020008920.1"/>
</dbReference>
<dbReference type="Proteomes" id="UP000265180">
    <property type="component" value="Chromosome 24"/>
</dbReference>
<feature type="chain" id="PRO_5018144997" description="Armadillo-like helical domain-containing protein 4" evidence="3">
    <location>
        <begin position="20"/>
        <end position="480"/>
    </location>
</feature>
<evidence type="ECO:0000313" key="5">
    <source>
        <dbReference type="Proteomes" id="UP000265180"/>
    </source>
</evidence>
<feature type="compositionally biased region" description="Polar residues" evidence="1">
    <location>
        <begin position="145"/>
        <end position="183"/>
    </location>
</feature>
<sequence length="480" mass="52065">MSGKLQLLLLCGSCLCLRGAPNQLPNFNQLETLTGTTHGASASSNAGRVSSLPTYVGSGGETALHGDQLMETENWDTVGTLEPEKGVRDAQSQRNKMETGDVARENEAVGIDGLPPEPLGTPEVATRRLLMLASIQLERQKRKQSTTQGFIQSENQETSSPSSTDSAHFWTQKQTSFSASQAAMSDAPQAVTHLPGCDGAADPLSDEVEPDPMCRQEGRRAGTAAPAAASEKVDFMPQDGSTEAKSSPVAPPIKPFKVQRLAAAQRIHGMGFHQPPDAMATTGLLLSKVNLDRLVTGQTDSDKSSQGRSSLLPDQIPPRQTSVEDPEPVSSSSPYLLHVKVKLEHQHETEEQDEDENSEESEEEDSEKDLTERFTESAYGHIPPPPLWVQGNQGLMRSWLELIKEKAGHVSGMLVPVGIGITGALMIAGVLYSISIVYRKRRDNFKELRRIVRQPESLHEDGSSVQDQAILLVNSSEDEF</sequence>
<evidence type="ECO:0008006" key="6">
    <source>
        <dbReference type="Google" id="ProtNLM"/>
    </source>
</evidence>
<reference evidence="4" key="4">
    <citation type="submission" date="2025-09" db="UniProtKB">
        <authorList>
            <consortium name="Ensembl"/>
        </authorList>
    </citation>
    <scope>IDENTIFICATION</scope>
    <source>
        <strain evidence="4">HNI</strain>
    </source>
</reference>
<feature type="region of interest" description="Disordered" evidence="1">
    <location>
        <begin position="345"/>
        <end position="372"/>
    </location>
</feature>
<feature type="region of interest" description="Disordered" evidence="1">
    <location>
        <begin position="85"/>
        <end position="121"/>
    </location>
</feature>
<keyword evidence="2" id="KW-1133">Transmembrane helix</keyword>
<dbReference type="PANTHER" id="PTHR21585">
    <property type="entry name" value="FULL-LENGTH CDNA CLONE CS0DC025YL05 OF NEUROBLASTOMA"/>
    <property type="match status" value="1"/>
</dbReference>
<keyword evidence="2" id="KW-0812">Transmembrane</keyword>
<feature type="compositionally biased region" description="Basic and acidic residues" evidence="1">
    <location>
        <begin position="95"/>
        <end position="107"/>
    </location>
</feature>
<feature type="signal peptide" evidence="3">
    <location>
        <begin position="1"/>
        <end position="19"/>
    </location>
</feature>
<name>A0A3P9KHW7_ORYLA</name>
<keyword evidence="3" id="KW-0732">Signal</keyword>